<dbReference type="SMART" id="SM00829">
    <property type="entry name" value="PKS_ER"/>
    <property type="match status" value="1"/>
</dbReference>
<dbReference type="Pfam" id="PF00226">
    <property type="entry name" value="DnaJ"/>
    <property type="match status" value="1"/>
</dbReference>
<evidence type="ECO:0000256" key="8">
    <source>
        <dbReference type="ARBA" id="ARBA00023098"/>
    </source>
</evidence>
<keyword evidence="9" id="KW-0496">Mitochondrion</keyword>
<dbReference type="Gene3D" id="3.40.50.720">
    <property type="entry name" value="NAD(P)-binding Rossmann-like Domain"/>
    <property type="match status" value="1"/>
</dbReference>
<dbReference type="Pfam" id="PF00107">
    <property type="entry name" value="ADH_zinc_N"/>
    <property type="match status" value="1"/>
</dbReference>
<dbReference type="SUPFAM" id="SSF50129">
    <property type="entry name" value="GroES-like"/>
    <property type="match status" value="1"/>
</dbReference>
<dbReference type="InterPro" id="IPR036869">
    <property type="entry name" value="J_dom_sf"/>
</dbReference>
<evidence type="ECO:0000256" key="2">
    <source>
        <dbReference type="ARBA" id="ARBA00010371"/>
    </source>
</evidence>
<dbReference type="InterPro" id="IPR013154">
    <property type="entry name" value="ADH-like_N"/>
</dbReference>
<reference evidence="14" key="1">
    <citation type="journal article" date="2019" name="Plant J.">
        <title>Chlorella vulgaris genome assembly and annotation reveals the molecular basis for metabolic acclimation to high light conditions.</title>
        <authorList>
            <person name="Cecchin M."/>
            <person name="Marcolungo L."/>
            <person name="Rossato M."/>
            <person name="Girolomoni L."/>
            <person name="Cosentino E."/>
            <person name="Cuine S."/>
            <person name="Li-Beisson Y."/>
            <person name="Delledonne M."/>
            <person name="Ballottari M."/>
        </authorList>
    </citation>
    <scope>NUCLEOTIDE SEQUENCE</scope>
    <source>
        <strain evidence="14">211/11P</strain>
    </source>
</reference>
<dbReference type="GO" id="GO:0005739">
    <property type="term" value="C:mitochondrion"/>
    <property type="evidence" value="ECO:0007669"/>
    <property type="project" value="UniProtKB-SubCell"/>
</dbReference>
<dbReference type="EC" id="1.3.1.104" evidence="11"/>
<dbReference type="PRINTS" id="PR00625">
    <property type="entry name" value="JDOMAIN"/>
</dbReference>
<dbReference type="InterPro" id="IPR020843">
    <property type="entry name" value="ER"/>
</dbReference>
<evidence type="ECO:0000256" key="4">
    <source>
        <dbReference type="ARBA" id="ARBA00022832"/>
    </source>
</evidence>
<comment type="similarity">
    <text evidence="2">Belongs to the zinc-containing alcohol dehydrogenase family. Quinone oxidoreductase subfamily.</text>
</comment>
<keyword evidence="3" id="KW-0444">Lipid biosynthesis</keyword>
<keyword evidence="10" id="KW-0275">Fatty acid biosynthesis</keyword>
<dbReference type="InterPro" id="IPR011032">
    <property type="entry name" value="GroES-like_sf"/>
</dbReference>
<comment type="caution">
    <text evidence="14">The sequence shown here is derived from an EMBL/GenBank/DDBJ whole genome shotgun (WGS) entry which is preliminary data.</text>
</comment>
<evidence type="ECO:0000256" key="1">
    <source>
        <dbReference type="ARBA" id="ARBA00004173"/>
    </source>
</evidence>
<dbReference type="PROSITE" id="PS50076">
    <property type="entry name" value="DNAJ_2"/>
    <property type="match status" value="1"/>
</dbReference>
<dbReference type="GO" id="GO:0006633">
    <property type="term" value="P:fatty acid biosynthetic process"/>
    <property type="evidence" value="ECO:0007669"/>
    <property type="project" value="UniProtKB-KW"/>
</dbReference>
<keyword evidence="7" id="KW-0560">Oxidoreductase</keyword>
<comment type="catalytic activity">
    <reaction evidence="12">
        <text>a 2,3-saturated acyl-[ACP] + NADP(+) = a (2E)-enoyl-[ACP] + NADPH + H(+)</text>
        <dbReference type="Rhea" id="RHEA:22564"/>
        <dbReference type="Rhea" id="RHEA-COMP:9925"/>
        <dbReference type="Rhea" id="RHEA-COMP:9926"/>
        <dbReference type="ChEBI" id="CHEBI:15378"/>
        <dbReference type="ChEBI" id="CHEBI:57783"/>
        <dbReference type="ChEBI" id="CHEBI:58349"/>
        <dbReference type="ChEBI" id="CHEBI:78784"/>
        <dbReference type="ChEBI" id="CHEBI:78785"/>
        <dbReference type="EC" id="1.3.1.104"/>
    </reaction>
</comment>
<sequence length="499" mass="55032">MQEVVDLYAALGVSRKATDTEIRRAYRNLASKAHPDKGGDPELFRSIQQAWEVLSDGDKRKEYDATGRVVKSVEEEFMDSFAGGSYRDKIRSKAAEAANLSEQITVRQDENSRSHTANFEAWMRTRGQGGLKVYTQEDIVEQYGVVKGSYDGVPLPKIKAYTVRCKRAGTPKEVLEMGTEALPAELEWGEVLVSMRAVPINPADIYTIRTGGMYGTDQVAPPFVAGHDGLAVVVKVGPGVKGLAENDWVAPIKPHLGTWHSLAVLKEKDLLRLPTDLMPQEQCAMLREILTAYRLLEEASLKPGDAVILNAANGTVGQLVLQLCHLLRLRGIAVVSGESEFEKTALWLRSLGAAEVLLDQGNLKAELDKNKFYSKPRLALDGVGGPSAQRLSETLVDGGLMVVYGAMGGKAAQFSWHQWVFQGIQVKGFNVRRWMKENKKRLPAVLESVAKLVNAGKLLATFTEYELHSEWEEALDHAQDRGKNTKVLLKVSDVGITYE</sequence>
<evidence type="ECO:0000256" key="10">
    <source>
        <dbReference type="ARBA" id="ARBA00023160"/>
    </source>
</evidence>
<accession>A0A9D4TI21</accession>
<dbReference type="InterPro" id="IPR051034">
    <property type="entry name" value="Mito_Enoyl-ACP_Reductase"/>
</dbReference>
<evidence type="ECO:0000259" key="13">
    <source>
        <dbReference type="PROSITE" id="PS50076"/>
    </source>
</evidence>
<dbReference type="SMART" id="SM00271">
    <property type="entry name" value="DnaJ"/>
    <property type="match status" value="1"/>
</dbReference>
<dbReference type="SUPFAM" id="SSF46565">
    <property type="entry name" value="Chaperone J-domain"/>
    <property type="match status" value="1"/>
</dbReference>
<dbReference type="InterPro" id="IPR001623">
    <property type="entry name" value="DnaJ_domain"/>
</dbReference>
<reference evidence="14" key="2">
    <citation type="submission" date="2020-11" db="EMBL/GenBank/DDBJ databases">
        <authorList>
            <person name="Cecchin M."/>
            <person name="Marcolungo L."/>
            <person name="Rossato M."/>
            <person name="Girolomoni L."/>
            <person name="Cosentino E."/>
            <person name="Cuine S."/>
            <person name="Li-Beisson Y."/>
            <person name="Delledonne M."/>
            <person name="Ballottari M."/>
        </authorList>
    </citation>
    <scope>NUCLEOTIDE SEQUENCE</scope>
    <source>
        <strain evidence="14">211/11P</strain>
        <tissue evidence="14">Whole cell</tissue>
    </source>
</reference>
<evidence type="ECO:0000256" key="9">
    <source>
        <dbReference type="ARBA" id="ARBA00023128"/>
    </source>
</evidence>
<dbReference type="PANTHER" id="PTHR43981:SF2">
    <property type="entry name" value="ENOYL-[ACYL-CARRIER-PROTEIN] REDUCTASE, MITOCHONDRIAL"/>
    <property type="match status" value="1"/>
</dbReference>
<evidence type="ECO:0000313" key="15">
    <source>
        <dbReference type="Proteomes" id="UP001055712"/>
    </source>
</evidence>
<protein>
    <recommendedName>
        <fullName evidence="11">enoyl-[acyl-carrier-protein] reductase</fullName>
        <ecNumber evidence="11">1.3.1.104</ecNumber>
    </recommendedName>
</protein>
<evidence type="ECO:0000256" key="12">
    <source>
        <dbReference type="ARBA" id="ARBA00048843"/>
    </source>
</evidence>
<keyword evidence="15" id="KW-1185">Reference proteome</keyword>
<dbReference type="PROSITE" id="PS00636">
    <property type="entry name" value="DNAJ_1"/>
    <property type="match status" value="1"/>
</dbReference>
<dbReference type="SUPFAM" id="SSF51735">
    <property type="entry name" value="NAD(P)-binding Rossmann-fold domains"/>
    <property type="match status" value="1"/>
</dbReference>
<keyword evidence="4" id="KW-0276">Fatty acid metabolism</keyword>
<dbReference type="GO" id="GO:0141148">
    <property type="term" value="F:enoyl-[acyl-carrier-protein] reductase (NADPH) activity"/>
    <property type="evidence" value="ECO:0007669"/>
    <property type="project" value="UniProtKB-EC"/>
</dbReference>
<dbReference type="CDD" id="cd06257">
    <property type="entry name" value="DnaJ"/>
    <property type="match status" value="1"/>
</dbReference>
<dbReference type="EMBL" id="SIDB01000011">
    <property type="protein sequence ID" value="KAI3426067.1"/>
    <property type="molecule type" value="Genomic_DNA"/>
</dbReference>
<dbReference type="AlphaFoldDB" id="A0A9D4TI21"/>
<dbReference type="OrthoDB" id="445556at2759"/>
<dbReference type="Proteomes" id="UP001055712">
    <property type="component" value="Unassembled WGS sequence"/>
</dbReference>
<keyword evidence="5" id="KW-0521">NADP</keyword>
<dbReference type="PANTHER" id="PTHR43981">
    <property type="entry name" value="ENOYL-[ACYL-CARRIER-PROTEIN] REDUCTASE, MITOCHONDRIAL"/>
    <property type="match status" value="1"/>
</dbReference>
<dbReference type="InterPro" id="IPR018253">
    <property type="entry name" value="DnaJ_domain_CS"/>
</dbReference>
<comment type="subcellular location">
    <subcellularLocation>
        <location evidence="1">Mitochondrion</location>
    </subcellularLocation>
</comment>
<evidence type="ECO:0000256" key="11">
    <source>
        <dbReference type="ARBA" id="ARBA00038963"/>
    </source>
</evidence>
<dbReference type="Gene3D" id="1.10.287.110">
    <property type="entry name" value="DnaJ domain"/>
    <property type="match status" value="1"/>
</dbReference>
<proteinExistence type="inferred from homology"/>
<gene>
    <name evidence="14" type="ORF">D9Q98_008035</name>
</gene>
<keyword evidence="6" id="KW-0809">Transit peptide</keyword>
<evidence type="ECO:0000313" key="14">
    <source>
        <dbReference type="EMBL" id="KAI3426067.1"/>
    </source>
</evidence>
<dbReference type="InterPro" id="IPR013149">
    <property type="entry name" value="ADH-like_C"/>
</dbReference>
<organism evidence="14 15">
    <name type="scientific">Chlorella vulgaris</name>
    <name type="common">Green alga</name>
    <dbReference type="NCBI Taxonomy" id="3077"/>
    <lineage>
        <taxon>Eukaryota</taxon>
        <taxon>Viridiplantae</taxon>
        <taxon>Chlorophyta</taxon>
        <taxon>core chlorophytes</taxon>
        <taxon>Trebouxiophyceae</taxon>
        <taxon>Chlorellales</taxon>
        <taxon>Chlorellaceae</taxon>
        <taxon>Chlorella clade</taxon>
        <taxon>Chlorella</taxon>
    </lineage>
</organism>
<dbReference type="CDD" id="cd08290">
    <property type="entry name" value="ETR"/>
    <property type="match status" value="1"/>
</dbReference>
<feature type="domain" description="J" evidence="13">
    <location>
        <begin position="6"/>
        <end position="67"/>
    </location>
</feature>
<evidence type="ECO:0000256" key="3">
    <source>
        <dbReference type="ARBA" id="ARBA00022516"/>
    </source>
</evidence>
<dbReference type="Pfam" id="PF08240">
    <property type="entry name" value="ADH_N"/>
    <property type="match status" value="1"/>
</dbReference>
<keyword evidence="8" id="KW-0443">Lipid metabolism</keyword>
<evidence type="ECO:0000256" key="5">
    <source>
        <dbReference type="ARBA" id="ARBA00022857"/>
    </source>
</evidence>
<dbReference type="InterPro" id="IPR036291">
    <property type="entry name" value="NAD(P)-bd_dom_sf"/>
</dbReference>
<name>A0A9D4TI21_CHLVU</name>
<evidence type="ECO:0000256" key="6">
    <source>
        <dbReference type="ARBA" id="ARBA00022946"/>
    </source>
</evidence>
<dbReference type="Gene3D" id="3.90.180.10">
    <property type="entry name" value="Medium-chain alcohol dehydrogenases, catalytic domain"/>
    <property type="match status" value="1"/>
</dbReference>
<evidence type="ECO:0000256" key="7">
    <source>
        <dbReference type="ARBA" id="ARBA00023002"/>
    </source>
</evidence>